<evidence type="ECO:0000313" key="12">
    <source>
        <dbReference type="EMBL" id="CUS31247.1"/>
    </source>
</evidence>
<evidence type="ECO:0000256" key="7">
    <source>
        <dbReference type="ARBA" id="ARBA00023277"/>
    </source>
</evidence>
<dbReference type="SUPFAM" id="SSF51445">
    <property type="entry name" value="(Trans)glycosidases"/>
    <property type="match status" value="1"/>
</dbReference>
<gene>
    <name evidence="12" type="primary">malQ</name>
    <name evidence="12" type="ORF">COMA2_10009</name>
</gene>
<dbReference type="RefSeq" id="WP_090893523.1">
    <property type="nucleotide sequence ID" value="NZ_CZPZ01000001.1"/>
</dbReference>
<name>A0A0S4L201_9BACT</name>
<evidence type="ECO:0000256" key="5">
    <source>
        <dbReference type="ARBA" id="ARBA00022676"/>
    </source>
</evidence>
<evidence type="ECO:0000256" key="4">
    <source>
        <dbReference type="ARBA" id="ARBA00020295"/>
    </source>
</evidence>
<evidence type="ECO:0000256" key="8">
    <source>
        <dbReference type="ARBA" id="ARBA00031423"/>
    </source>
</evidence>
<organism evidence="12 13">
    <name type="scientific">Candidatus Nitrospira nitrificans</name>
    <dbReference type="NCBI Taxonomy" id="1742973"/>
    <lineage>
        <taxon>Bacteria</taxon>
        <taxon>Pseudomonadati</taxon>
        <taxon>Nitrospirota</taxon>
        <taxon>Nitrospiria</taxon>
        <taxon>Nitrospirales</taxon>
        <taxon>Nitrospiraceae</taxon>
        <taxon>Nitrospira</taxon>
    </lineage>
</organism>
<keyword evidence="13" id="KW-1185">Reference proteome</keyword>
<keyword evidence="6 10" id="KW-0808">Transferase</keyword>
<evidence type="ECO:0000256" key="2">
    <source>
        <dbReference type="ARBA" id="ARBA00005684"/>
    </source>
</evidence>
<dbReference type="STRING" id="1742973.COMA2_10009"/>
<evidence type="ECO:0000256" key="10">
    <source>
        <dbReference type="RuleBase" id="RU361207"/>
    </source>
</evidence>
<keyword evidence="7 10" id="KW-0119">Carbohydrate metabolism</keyword>
<dbReference type="InterPro" id="IPR017853">
    <property type="entry name" value="GH"/>
</dbReference>
<dbReference type="InterPro" id="IPR048458">
    <property type="entry name" value="MalQ_N"/>
</dbReference>
<feature type="domain" description="MalQ N-terminal beta-sandwich" evidence="11">
    <location>
        <begin position="73"/>
        <end position="175"/>
    </location>
</feature>
<evidence type="ECO:0000259" key="11">
    <source>
        <dbReference type="Pfam" id="PF21226"/>
    </source>
</evidence>
<protein>
    <recommendedName>
        <fullName evidence="4 10">4-alpha-glucanotransferase</fullName>
        <ecNumber evidence="3 10">2.4.1.25</ecNumber>
    </recommendedName>
    <alternativeName>
        <fullName evidence="8 10">Amylomaltase</fullName>
    </alternativeName>
    <alternativeName>
        <fullName evidence="9 10">Disproportionating enzyme</fullName>
    </alternativeName>
</protein>
<reference evidence="13" key="1">
    <citation type="submission" date="2015-10" db="EMBL/GenBank/DDBJ databases">
        <authorList>
            <person name="Luecker S."/>
            <person name="Luecker S."/>
        </authorList>
    </citation>
    <scope>NUCLEOTIDE SEQUENCE [LARGE SCALE GENOMIC DNA]</scope>
</reference>
<comment type="similarity">
    <text evidence="2 10">Belongs to the disproportionating enzyme family.</text>
</comment>
<evidence type="ECO:0000256" key="9">
    <source>
        <dbReference type="ARBA" id="ARBA00031501"/>
    </source>
</evidence>
<proteinExistence type="inferred from homology"/>
<dbReference type="PANTHER" id="PTHR32438">
    <property type="entry name" value="4-ALPHA-GLUCANOTRANSFERASE DPE1, CHLOROPLASTIC/AMYLOPLASTIC"/>
    <property type="match status" value="1"/>
</dbReference>
<dbReference type="EC" id="2.4.1.25" evidence="3 10"/>
<dbReference type="GO" id="GO:0004134">
    <property type="term" value="F:4-alpha-glucanotransferase activity"/>
    <property type="evidence" value="ECO:0007669"/>
    <property type="project" value="UniProtKB-EC"/>
</dbReference>
<sequence>MFDQSESDLLRLLADRAGIAADYYDIAGTHHVTTDETRRAILAAMNLRVANREELIAELETWDNRWWLRGCEPVYVLRLGREAGAWSLYVPCESSNDSLLSINWSVYAENGDTHYRCAEGPALKVQETRTIQGRRFVRAAVGFPQDLPLGYYTVTAHAQGGGTNTEATFRLIVAPERCYIPDELQQGIRWWGVALQLYSLRSHHNWGVGDFRDLGAVIEWAGKRLGAAVVGLNPLHALKNTIPYHMSPYSPTSRLFLNDLYIDVTQVSECWTGPEVQRRLADPSVRSRIEAARRCELVDYNAVRSVKREVLELCYHVFLRDNFEGVEPELKPMTVRGRHFQHFTEREGESLAHYAVFQALEEERQSACSTAAIWEDWPESYRTPRSEAVEEFRRRRMSRVRFFQYLQWLAAEQLLAVVRKTHEAGMPIGLYHDFALGSDRYGADGWLNQEVLAFKADCGAPPDAFAPEGQNWGFSPLDPLRLRANGYRYFIQLLRNNLRYGGAIRIDHVMALFRLFWIPRGLPPAMGTYVHYRDDELLAILALESVRAKAMVIGEDLGTVPDWVRDRLGPAGVLSYRVFYFEREPWGGWKPPAHYPAQALAVATTHDLPTLVGYWEGVDIDTRSALGLFPSEDARHAMWAERHREKAGILTALKSQGLLPAGVSEDPAQVPIMTTELMESIHQYLARTPAWIVLANLDDVIGTRVQTNLPGTVDQHPNWCRKLSVPVEELAQDFRFERLAALLRLTRPLV</sequence>
<dbReference type="Gene3D" id="3.20.20.80">
    <property type="entry name" value="Glycosidases"/>
    <property type="match status" value="1"/>
</dbReference>
<evidence type="ECO:0000256" key="3">
    <source>
        <dbReference type="ARBA" id="ARBA00012560"/>
    </source>
</evidence>
<dbReference type="Pfam" id="PF02446">
    <property type="entry name" value="Glyco_hydro_77"/>
    <property type="match status" value="1"/>
</dbReference>
<comment type="catalytic activity">
    <reaction evidence="1 10">
        <text>Transfers a segment of a (1-&gt;4)-alpha-D-glucan to a new position in an acceptor, which may be glucose or a (1-&gt;4)-alpha-D-glucan.</text>
        <dbReference type="EC" id="2.4.1.25"/>
    </reaction>
</comment>
<keyword evidence="5 10" id="KW-0328">Glycosyltransferase</keyword>
<dbReference type="Proteomes" id="UP000198736">
    <property type="component" value="Unassembled WGS sequence"/>
</dbReference>
<evidence type="ECO:0000256" key="6">
    <source>
        <dbReference type="ARBA" id="ARBA00022679"/>
    </source>
</evidence>
<dbReference type="Pfam" id="PF21226">
    <property type="entry name" value="MalQ_N"/>
    <property type="match status" value="1"/>
</dbReference>
<evidence type="ECO:0000313" key="13">
    <source>
        <dbReference type="Proteomes" id="UP000198736"/>
    </source>
</evidence>
<dbReference type="GO" id="GO:0005975">
    <property type="term" value="P:carbohydrate metabolic process"/>
    <property type="evidence" value="ECO:0007669"/>
    <property type="project" value="InterPro"/>
</dbReference>
<dbReference type="PANTHER" id="PTHR32438:SF5">
    <property type="entry name" value="4-ALPHA-GLUCANOTRANSFERASE DPE1, CHLOROPLASTIC_AMYLOPLASTIC"/>
    <property type="match status" value="1"/>
</dbReference>
<accession>A0A0S4L201</accession>
<dbReference type="InterPro" id="IPR003385">
    <property type="entry name" value="Glyco_hydro_77"/>
</dbReference>
<dbReference type="AlphaFoldDB" id="A0A0S4L201"/>
<dbReference type="EMBL" id="CZPZ01000001">
    <property type="protein sequence ID" value="CUS31247.1"/>
    <property type="molecule type" value="Genomic_DNA"/>
</dbReference>
<dbReference type="NCBIfam" id="TIGR00217">
    <property type="entry name" value="malQ"/>
    <property type="match status" value="1"/>
</dbReference>
<evidence type="ECO:0000256" key="1">
    <source>
        <dbReference type="ARBA" id="ARBA00000439"/>
    </source>
</evidence>
<dbReference type="OrthoDB" id="9763489at2"/>